<comment type="caution">
    <text evidence="2">The sequence shown here is derived from an EMBL/GenBank/DDBJ whole genome shotgun (WGS) entry which is preliminary data.</text>
</comment>
<dbReference type="AlphaFoldDB" id="A0A4S2KFC6"/>
<name>A0A4S2KFC6_9HYME</name>
<dbReference type="Proteomes" id="UP000310200">
    <property type="component" value="Unassembled WGS sequence"/>
</dbReference>
<proteinExistence type="predicted"/>
<protein>
    <submittedName>
        <fullName evidence="2">Uncharacterized protein</fullName>
    </submittedName>
</protein>
<reference evidence="2 3" key="1">
    <citation type="journal article" date="2019" name="Philos. Trans. R. Soc. Lond., B, Biol. Sci.">
        <title>Ant behaviour and brain gene expression of defending hosts depend on the ecological success of the intruding social parasite.</title>
        <authorList>
            <person name="Kaur R."/>
            <person name="Stoldt M."/>
            <person name="Jongepier E."/>
            <person name="Feldmeyer B."/>
            <person name="Menzel F."/>
            <person name="Bornberg-Bauer E."/>
            <person name="Foitzik S."/>
        </authorList>
    </citation>
    <scope>NUCLEOTIDE SEQUENCE [LARGE SCALE GENOMIC DNA]</scope>
    <source>
        <tissue evidence="2">Whole body</tissue>
    </source>
</reference>
<evidence type="ECO:0000256" key="1">
    <source>
        <dbReference type="SAM" id="MobiDB-lite"/>
    </source>
</evidence>
<accession>A0A4S2KFC6</accession>
<organism evidence="2 3">
    <name type="scientific">Temnothorax longispinosus</name>
    <dbReference type="NCBI Taxonomy" id="300112"/>
    <lineage>
        <taxon>Eukaryota</taxon>
        <taxon>Metazoa</taxon>
        <taxon>Ecdysozoa</taxon>
        <taxon>Arthropoda</taxon>
        <taxon>Hexapoda</taxon>
        <taxon>Insecta</taxon>
        <taxon>Pterygota</taxon>
        <taxon>Neoptera</taxon>
        <taxon>Endopterygota</taxon>
        <taxon>Hymenoptera</taxon>
        <taxon>Apocrita</taxon>
        <taxon>Aculeata</taxon>
        <taxon>Formicoidea</taxon>
        <taxon>Formicidae</taxon>
        <taxon>Myrmicinae</taxon>
        <taxon>Temnothorax</taxon>
    </lineage>
</organism>
<keyword evidence="3" id="KW-1185">Reference proteome</keyword>
<sequence length="146" mass="16665">MKNLHIVLTTAMKHNKYDHTKSTTYISQNDPFPQGSRFPLLLTASTFVLPSTSCTMDQNLARLQNPHRFLRENRFLEGEDPGCYSWRVIPARRPGHPKHQSGNPCANRDQERDGSGNLFVLKLDPPSGFSDAFELRSRLQQSTKRP</sequence>
<gene>
    <name evidence="2" type="ORF">DBV15_09209</name>
</gene>
<feature type="region of interest" description="Disordered" evidence="1">
    <location>
        <begin position="92"/>
        <end position="146"/>
    </location>
</feature>
<dbReference type="EMBL" id="QBLH01002636">
    <property type="protein sequence ID" value="TGZ47860.1"/>
    <property type="molecule type" value="Genomic_DNA"/>
</dbReference>
<evidence type="ECO:0000313" key="2">
    <source>
        <dbReference type="EMBL" id="TGZ47860.1"/>
    </source>
</evidence>
<evidence type="ECO:0000313" key="3">
    <source>
        <dbReference type="Proteomes" id="UP000310200"/>
    </source>
</evidence>